<dbReference type="InterPro" id="IPR036102">
    <property type="entry name" value="OsmC/Ohrsf"/>
</dbReference>
<evidence type="ECO:0000313" key="2">
    <source>
        <dbReference type="EMBL" id="MCZ0729993.1"/>
    </source>
</evidence>
<comment type="caution">
    <text evidence="2">The sequence shown here is derived from an EMBL/GenBank/DDBJ whole genome shotgun (WGS) entry which is preliminary data.</text>
</comment>
<proteinExistence type="inferred from homology"/>
<dbReference type="SUPFAM" id="SSF82784">
    <property type="entry name" value="OsmC-like"/>
    <property type="match status" value="1"/>
</dbReference>
<sequence>MKALYTAEALATGEGRDGHGTTSDGKVDVALSIPKEMGGSGEGTNPEQLFAVGYAACFHSALRLVARQQKADVSDSAVGAKVILGSTDSGAFGLAVELEITLPNVDHDTAQGLAEAAHQVCPYSNATRGNIEVKLTVTDD</sequence>
<dbReference type="PANTHER" id="PTHR33797">
    <property type="entry name" value="ORGANIC HYDROPEROXIDE RESISTANCE PROTEIN-LIKE"/>
    <property type="match status" value="1"/>
</dbReference>
<dbReference type="Pfam" id="PF02566">
    <property type="entry name" value="OsmC"/>
    <property type="match status" value="1"/>
</dbReference>
<dbReference type="RefSeq" id="WP_268786796.1">
    <property type="nucleotide sequence ID" value="NZ_JAPQYE010000008.1"/>
</dbReference>
<evidence type="ECO:0000313" key="3">
    <source>
        <dbReference type="Proteomes" id="UP001084650"/>
    </source>
</evidence>
<organism evidence="2 3">
    <name type="scientific">Mycolicibacterium iranicum</name>
    <name type="common">Mycobacterium iranicum</name>
    <dbReference type="NCBI Taxonomy" id="912594"/>
    <lineage>
        <taxon>Bacteria</taxon>
        <taxon>Bacillati</taxon>
        <taxon>Actinomycetota</taxon>
        <taxon>Actinomycetes</taxon>
        <taxon>Mycobacteriales</taxon>
        <taxon>Mycobacteriaceae</taxon>
        <taxon>Mycolicibacterium</taxon>
    </lineage>
</organism>
<keyword evidence="3" id="KW-1185">Reference proteome</keyword>
<dbReference type="PANTHER" id="PTHR33797:SF2">
    <property type="entry name" value="ORGANIC HYDROPEROXIDE RESISTANCE PROTEIN-LIKE"/>
    <property type="match status" value="1"/>
</dbReference>
<reference evidence="2" key="1">
    <citation type="submission" date="2022-12" db="EMBL/GenBank/DDBJ databases">
        <title>Whole genome sequence of Mycolicibacterium iranicum strain SBH312.</title>
        <authorList>
            <person name="Jani J."/>
            <person name="Arifin Mustapha Z."/>
            <person name="Ahmed K."/>
            <person name="Kai Ling C."/>
        </authorList>
    </citation>
    <scope>NUCLEOTIDE SEQUENCE</scope>
    <source>
        <strain evidence="2">SBH312</strain>
    </source>
</reference>
<name>A0ABT4HJ60_MYCIR</name>
<gene>
    <name evidence="2" type="ORF">OY187_18245</name>
</gene>
<dbReference type="Proteomes" id="UP001084650">
    <property type="component" value="Unassembled WGS sequence"/>
</dbReference>
<protein>
    <submittedName>
        <fullName evidence="2">Organic hydroperoxide resistance protein</fullName>
    </submittedName>
</protein>
<accession>A0ABT4HJ60</accession>
<dbReference type="NCBIfam" id="TIGR03561">
    <property type="entry name" value="organ_hyd_perox"/>
    <property type="match status" value="1"/>
</dbReference>
<dbReference type="Gene3D" id="3.30.300.20">
    <property type="match status" value="1"/>
</dbReference>
<evidence type="ECO:0000256" key="1">
    <source>
        <dbReference type="ARBA" id="ARBA00007378"/>
    </source>
</evidence>
<dbReference type="InterPro" id="IPR003718">
    <property type="entry name" value="OsmC/Ohr_fam"/>
</dbReference>
<dbReference type="InterPro" id="IPR015946">
    <property type="entry name" value="KH_dom-like_a/b"/>
</dbReference>
<dbReference type="InterPro" id="IPR019953">
    <property type="entry name" value="OHR"/>
</dbReference>
<comment type="similarity">
    <text evidence="1">Belongs to the OsmC/Ohr family.</text>
</comment>
<dbReference type="EMBL" id="JAPQYE010000008">
    <property type="protein sequence ID" value="MCZ0729993.1"/>
    <property type="molecule type" value="Genomic_DNA"/>
</dbReference>
<dbReference type="Gene3D" id="2.20.25.10">
    <property type="match status" value="1"/>
</dbReference>